<evidence type="ECO:0000256" key="3">
    <source>
        <dbReference type="ARBA" id="ARBA00022692"/>
    </source>
</evidence>
<feature type="transmembrane region" description="Helical" evidence="10">
    <location>
        <begin position="554"/>
        <end position="577"/>
    </location>
</feature>
<feature type="transmembrane region" description="Helical" evidence="10">
    <location>
        <begin position="434"/>
        <end position="455"/>
    </location>
</feature>
<keyword evidence="13" id="KW-1185">Reference proteome</keyword>
<evidence type="ECO:0000256" key="9">
    <source>
        <dbReference type="SAM" id="MobiDB-lite"/>
    </source>
</evidence>
<dbReference type="Gene3D" id="1.20.210.10">
    <property type="entry name" value="Cytochrome c oxidase-like, subunit I domain"/>
    <property type="match status" value="1"/>
</dbReference>
<gene>
    <name evidence="12" type="ORF">GHK86_16200</name>
</gene>
<feature type="transmembrane region" description="Helical" evidence="10">
    <location>
        <begin position="30"/>
        <end position="56"/>
    </location>
</feature>
<dbReference type="EMBL" id="WJHE01000917">
    <property type="protein sequence ID" value="MST34256.1"/>
    <property type="molecule type" value="Genomic_DNA"/>
</dbReference>
<keyword evidence="8" id="KW-0479">Metal-binding</keyword>
<protein>
    <recommendedName>
        <fullName evidence="11">Cytochrome oxidase subunit I profile domain-containing protein</fullName>
    </recommendedName>
</protein>
<comment type="caution">
    <text evidence="12">The sequence shown here is derived from an EMBL/GenBank/DDBJ whole genome shotgun (WGS) entry which is preliminary data.</text>
</comment>
<feature type="transmembrane region" description="Helical" evidence="10">
    <location>
        <begin position="402"/>
        <end position="422"/>
    </location>
</feature>
<dbReference type="SUPFAM" id="SSF81442">
    <property type="entry name" value="Cytochrome c oxidase subunit I-like"/>
    <property type="match status" value="1"/>
</dbReference>
<dbReference type="Pfam" id="PF00115">
    <property type="entry name" value="COX1"/>
    <property type="match status" value="1"/>
</dbReference>
<feature type="transmembrane region" description="Helical" evidence="10">
    <location>
        <begin position="68"/>
        <end position="90"/>
    </location>
</feature>
<evidence type="ECO:0000256" key="10">
    <source>
        <dbReference type="SAM" id="Phobius"/>
    </source>
</evidence>
<keyword evidence="6 10" id="KW-0472">Membrane</keyword>
<feature type="transmembrane region" description="Helical" evidence="10">
    <location>
        <begin position="365"/>
        <end position="386"/>
    </location>
</feature>
<feature type="domain" description="Cytochrome oxidase subunit I profile" evidence="11">
    <location>
        <begin position="105"/>
        <end position="611"/>
    </location>
</feature>
<keyword evidence="2 8" id="KW-0679">Respiratory chain</keyword>
<feature type="compositionally biased region" description="Polar residues" evidence="9">
    <location>
        <begin position="1"/>
        <end position="10"/>
    </location>
</feature>
<feature type="transmembrane region" description="Helical" evidence="10">
    <location>
        <begin position="161"/>
        <end position="182"/>
    </location>
</feature>
<evidence type="ECO:0000313" key="12">
    <source>
        <dbReference type="EMBL" id="MST34256.1"/>
    </source>
</evidence>
<dbReference type="InterPro" id="IPR023615">
    <property type="entry name" value="Cyt_c_Oxase_su1_BS"/>
</dbReference>
<evidence type="ECO:0000256" key="7">
    <source>
        <dbReference type="ARBA" id="ARBA00025218"/>
    </source>
</evidence>
<feature type="transmembrane region" description="Helical" evidence="10">
    <location>
        <begin position="507"/>
        <end position="534"/>
    </location>
</feature>
<dbReference type="PROSITE" id="PS00077">
    <property type="entry name" value="COX1_CUB"/>
    <property type="match status" value="1"/>
</dbReference>
<dbReference type="InterPro" id="IPR023616">
    <property type="entry name" value="Cyt_c_oxase-like_su1_dom"/>
</dbReference>
<dbReference type="PRINTS" id="PR01165">
    <property type="entry name" value="CYCOXIDASEI"/>
</dbReference>
<feature type="transmembrane region" description="Helical" evidence="10">
    <location>
        <begin position="203"/>
        <end position="224"/>
    </location>
</feature>
<comment type="function">
    <text evidence="7">Cytochrome c oxidase is the component of the respiratory chain that catalyzes the reduction of oxygen to water. Subunits 1-3 form the functional core of the enzyme complex. CO I is the catalytic subunit of the enzyme. Electrons originating in cytochrome c are transferred via the copper A center of subunit 2 and heme A of subunit 1 to the bimetallic center formed by heme A3 and copper B.</text>
</comment>
<name>A0ABW9QY44_9ACTN</name>
<accession>A0ABW9QY44</accession>
<evidence type="ECO:0000256" key="5">
    <source>
        <dbReference type="ARBA" id="ARBA00022989"/>
    </source>
</evidence>
<evidence type="ECO:0000256" key="2">
    <source>
        <dbReference type="ARBA" id="ARBA00022660"/>
    </source>
</evidence>
<evidence type="ECO:0000256" key="4">
    <source>
        <dbReference type="ARBA" id="ARBA00022982"/>
    </source>
</evidence>
<feature type="compositionally biased region" description="Low complexity" evidence="9">
    <location>
        <begin position="11"/>
        <end position="24"/>
    </location>
</feature>
<dbReference type="Proteomes" id="UP000437736">
    <property type="component" value="Unassembled WGS sequence"/>
</dbReference>
<evidence type="ECO:0000256" key="8">
    <source>
        <dbReference type="RuleBase" id="RU000370"/>
    </source>
</evidence>
<keyword evidence="4 8" id="KW-0249">Electron transport</keyword>
<keyword evidence="8" id="KW-0349">Heme</keyword>
<feature type="transmembrane region" description="Helical" evidence="10">
    <location>
        <begin position="333"/>
        <end position="353"/>
    </location>
</feature>
<comment type="subcellular location">
    <subcellularLocation>
        <location evidence="1">Membrane</location>
        <topology evidence="1">Multi-pass membrane protein</topology>
    </subcellularLocation>
</comment>
<dbReference type="InterPro" id="IPR036927">
    <property type="entry name" value="Cyt_c_oxase-like_su1_sf"/>
</dbReference>
<evidence type="ECO:0000256" key="1">
    <source>
        <dbReference type="ARBA" id="ARBA00004141"/>
    </source>
</evidence>
<comment type="similarity">
    <text evidence="8">Belongs to the heme-copper respiratory oxidase family.</text>
</comment>
<keyword evidence="5 10" id="KW-1133">Transmembrane helix</keyword>
<organism evidence="12 13">
    <name type="scientific">Acidiferrimicrobium australe</name>
    <dbReference type="NCBI Taxonomy" id="2664430"/>
    <lineage>
        <taxon>Bacteria</taxon>
        <taxon>Bacillati</taxon>
        <taxon>Actinomycetota</taxon>
        <taxon>Acidimicrobiia</taxon>
        <taxon>Acidimicrobiales</taxon>
        <taxon>Acidimicrobiaceae</taxon>
        <taxon>Acidiferrimicrobium</taxon>
    </lineage>
</organism>
<feature type="transmembrane region" description="Helical" evidence="10">
    <location>
        <begin position="244"/>
        <end position="270"/>
    </location>
</feature>
<keyword evidence="8" id="KW-0813">Transport</keyword>
<reference evidence="12 13" key="1">
    <citation type="submission" date="2019-11" db="EMBL/GenBank/DDBJ databases">
        <title>Acidiferrimicrobium australis gen. nov., sp. nov., an acidophilic and obligately heterotrophic, member of the Actinobacteria that catalyses dissimilatory oxido- reduction of iron isolated from metal-rich acidic water in Chile.</title>
        <authorList>
            <person name="Gonzalez D."/>
            <person name="Huber K."/>
            <person name="Hedrich S."/>
            <person name="Rojas-Villalobos C."/>
            <person name="Quatrini R."/>
            <person name="Dinamarca M.A."/>
            <person name="Schwarz A."/>
            <person name="Canales C."/>
            <person name="Nancucheo I."/>
        </authorList>
    </citation>
    <scope>NUCLEOTIDE SEQUENCE [LARGE SCALE GENOMIC DNA]</scope>
    <source>
        <strain evidence="12 13">USS-CCA1</strain>
    </source>
</reference>
<sequence length="646" mass="71593">MATAIETNGQAPAAARRPTGRPAWARPSPVTAAIGAVLGYLLGHWIGNVIAGHWFWVQNTSMNDVSLTLGYVFGTLGMLLGLGVFAYPLARLTGREPGYPQAGTGMARYFTYTPEHKVVGIQYLVGMLLYFFTGGLFALAIRTELLTPKHHVFQPDTYLTVVGIHGTMMMMMMTSVVVGPFGNYLVPLMIGSRRMAFPRMEALSFWLTPPAYLALLSSMIVGGFQTGWTGYAPLQNQQGQGMDGYLFAFGLMGLSLIITSINMIATIVNFRAPGLRWSRLPMFVWGTLTTSVLTCLAPPVLVAGCYLGLMDRTVGTGLFVQQQGGSPYLWENVFWFFGHPEVYILAVPGFALAAEMLPVFTRRRLFGYNVSAAGMIGVSFLSFFVWQHHLFVSGINGDMRPLFMLTTELISIPTGFIYMVAMGTLWRGKIRFEVPMLFVLALYLNFLLGGLSGVFVSDVPADVTLHGSYFVQAHFHYTIMGGLIFGVFGAIYYWIPKMTGYEMNKTLAKIHFWIMFPAFQLTFIPLFIVGFLGMPRRYFEYAPKWTTLNDIASIGAYLIGVSMLVFVVNFCWSMVIVRRRSAENPWHSRGLEWQLPSPPPAQNFERIPLIVSHPYEYGNPHELPVAELGGVPSPEILAADVAVVGD</sequence>
<dbReference type="InterPro" id="IPR000883">
    <property type="entry name" value="Cyt_C_Oxase_1"/>
</dbReference>
<evidence type="ECO:0000313" key="13">
    <source>
        <dbReference type="Proteomes" id="UP000437736"/>
    </source>
</evidence>
<feature type="transmembrane region" description="Helical" evidence="10">
    <location>
        <begin position="118"/>
        <end position="141"/>
    </location>
</feature>
<keyword evidence="8" id="KW-0408">Iron</keyword>
<dbReference type="PANTHER" id="PTHR10422">
    <property type="entry name" value="CYTOCHROME C OXIDASE SUBUNIT 1"/>
    <property type="match status" value="1"/>
</dbReference>
<evidence type="ECO:0000259" key="11">
    <source>
        <dbReference type="PROSITE" id="PS50855"/>
    </source>
</evidence>
<evidence type="ECO:0000256" key="6">
    <source>
        <dbReference type="ARBA" id="ARBA00023136"/>
    </source>
</evidence>
<proteinExistence type="inferred from homology"/>
<dbReference type="PANTHER" id="PTHR10422:SF18">
    <property type="entry name" value="CYTOCHROME C OXIDASE SUBUNIT 1"/>
    <property type="match status" value="1"/>
</dbReference>
<feature type="region of interest" description="Disordered" evidence="9">
    <location>
        <begin position="1"/>
        <end position="24"/>
    </location>
</feature>
<keyword evidence="3 8" id="KW-0812">Transmembrane</keyword>
<dbReference type="PROSITE" id="PS50855">
    <property type="entry name" value="COX1"/>
    <property type="match status" value="1"/>
</dbReference>
<feature type="transmembrane region" description="Helical" evidence="10">
    <location>
        <begin position="282"/>
        <end position="309"/>
    </location>
</feature>
<feature type="transmembrane region" description="Helical" evidence="10">
    <location>
        <begin position="475"/>
        <end position="495"/>
    </location>
</feature>